<accession>A0A6A5C3I0</accession>
<feature type="region of interest" description="Disordered" evidence="1">
    <location>
        <begin position="1307"/>
        <end position="1347"/>
    </location>
</feature>
<evidence type="ECO:0000256" key="1">
    <source>
        <dbReference type="SAM" id="MobiDB-lite"/>
    </source>
</evidence>
<evidence type="ECO:0000256" key="2">
    <source>
        <dbReference type="SAM" id="Phobius"/>
    </source>
</evidence>
<keyword evidence="4" id="KW-1185">Reference proteome</keyword>
<dbReference type="RefSeq" id="XP_044569676.1">
    <property type="nucleotide sequence ID" value="XM_044705145.1"/>
</dbReference>
<feature type="transmembrane region" description="Helical" evidence="2">
    <location>
        <begin position="1081"/>
        <end position="1101"/>
    </location>
</feature>
<evidence type="ECO:0000313" key="4">
    <source>
        <dbReference type="Proteomes" id="UP000444721"/>
    </source>
</evidence>
<dbReference type="EMBL" id="VFQX01000001">
    <property type="protein sequence ID" value="KAF0984963.1"/>
    <property type="molecule type" value="Genomic_DNA"/>
</dbReference>
<feature type="transmembrane region" description="Helical" evidence="2">
    <location>
        <begin position="1225"/>
        <end position="1249"/>
    </location>
</feature>
<feature type="transmembrane region" description="Helical" evidence="2">
    <location>
        <begin position="1194"/>
        <end position="1213"/>
    </location>
</feature>
<dbReference type="Proteomes" id="UP000444721">
    <property type="component" value="Unassembled WGS sequence"/>
</dbReference>
<dbReference type="OMA" id="INDIFIM"/>
<organism evidence="3 4">
    <name type="scientific">Naegleria fowleri</name>
    <name type="common">Brain eating amoeba</name>
    <dbReference type="NCBI Taxonomy" id="5763"/>
    <lineage>
        <taxon>Eukaryota</taxon>
        <taxon>Discoba</taxon>
        <taxon>Heterolobosea</taxon>
        <taxon>Tetramitia</taxon>
        <taxon>Eutetramitia</taxon>
        <taxon>Vahlkampfiidae</taxon>
        <taxon>Naegleria</taxon>
    </lineage>
</organism>
<dbReference type="OrthoDB" id="10380519at2759"/>
<feature type="region of interest" description="Disordered" evidence="1">
    <location>
        <begin position="1361"/>
        <end position="1407"/>
    </location>
</feature>
<protein>
    <submittedName>
        <fullName evidence="3">Uncharacterized protein</fullName>
    </submittedName>
</protein>
<proteinExistence type="predicted"/>
<dbReference type="GeneID" id="68107220"/>
<keyword evidence="2" id="KW-0472">Membrane</keyword>
<dbReference type="VEuPathDB" id="AmoebaDB:FDP41_000002"/>
<dbReference type="VEuPathDB" id="AmoebaDB:NF0105100"/>
<feature type="transmembrane region" description="Helical" evidence="2">
    <location>
        <begin position="997"/>
        <end position="1027"/>
    </location>
</feature>
<feature type="region of interest" description="Disordered" evidence="1">
    <location>
        <begin position="1474"/>
        <end position="1498"/>
    </location>
</feature>
<name>A0A6A5C3I0_NAEFO</name>
<feature type="transmembrane region" description="Helical" evidence="2">
    <location>
        <begin position="1048"/>
        <end position="1069"/>
    </location>
</feature>
<sequence length="1498" mass="166477">MYSTPLVATFDAPNMQQGKMLLSSSPYSFAIGEDYFASCPIGMTSLNNTVKVNGQLVMNLQTSCQCSLSYYQSLKKQEVPIVSYVLLNGTGNTLTIDLNPFNAGVDQRMQNIYMSFYEMAIDDVIIDLKIGNVPTRLDLLSPSSFAQVQTEPFTSTALTNMSNSFSSYVTVNNNAIDVAGNVTFKISSPSSLDNRLIFDLTSIKKINLMTGLSNTVFPQVLNSNTSTQVIYQLIGVNLSYNEQLQIFYTVQTAYEPSSNTKFSLYFSVDGVQSSSQVYEAYASDNTISTTLNVYKTSKMESFFNQYNSGYSLLATVSDLAYFKYVPQIGAMDSKCWIQLNILSQSFNGLIHIFSTKTSKQYSIPVSSSDFITDVSNTAFIVLQSDMIDCINSPTDIYIRVESDFVTQQSFSINIFKKNFLYINDETSSFPQFINATSPNLQNEAYGTFVNSIGTRDNVPQAVYLNFTQFPGKVDAFIQPYNSVTPTGPLLQSSLKKTSLPVKTFLMPGTIIYFYSSCKTCIANLTISLPAEYAVPFILYSDAGSSSITSLPYQYKNDYGIYWTYINVTMLPLTGNATLIVDVFVYNLIKTPSKLTLLATQGPIPLLTTTGSSINVPNNARFSVTTIGNTQIYNSTFDCSQSRSATYATISISVPAATGVWKFGLFIDPSVTKSNTLFAWNAKSSDFNTVISGTSSLSFQRLYVNPVEVVSSFSFSCGSYSCDRNRPAQLLLKFDASTLALNSRAVEIYVKMGSVPTSSSYDFKSRPMSTYNNLTSNFVVRYLFTNVGTFGVNDALGSFSLISSDRLDFKKSTLAFVWIRPTDEISPFVNNTLCSQSSSSTRATYWYWYRATTTTAQADYASGFDFANPLNLNVTGNLTTDNNGKNMLVDLTIPNSYSIFADSYRLMVMVIDSNGNTAIYEMKRTIISYVIANTLYTAIRYSTSFPIASSLIDNPLNTSVMIVPLYNTSTILSSYKYDSNMLAYVEEPAFNVLYYSPIYISIGVMVGISLIVLIYFLMCYLLIWIFNLDYSLDEITSSNDNSRWFNKPLWYPFTWTIALHTIFWTCIPFVQNATLKRKLSTFLFGIGYFLCAIVLSVVLLAFMGQSMNDIDRALHSDPLLNKHDQDLSLASYRSYYACCRFKPSSSQNQFKNDPFYCVTSSTSYSYDYSSYSNITINGVRYDPPMPSRAITTENFGILMSFLGCPNMSVVYYPAGIDAVNAYGISAFVLGGVFSCLCVIAFSALVMEYMIQHCKVRRSVFASWMRTNQAATSVATNSTNLSAVSSSHHTTDDPLQREQAMMREVDQRNVIKTTNTGTSTGAPVPKSTTKSHSTPASVSSSEDEDSSDEDIYDHVHVELPNVVRSVGNSDTTRHPVDSSTIPPDIKKPTVPTQSLESPRPPNNIRTTTTTTSLPHATVENYGHVPLGSVTVIQNNEVYYGMQNMNDPNNLVQVIPPPSTYQTYLPESVVNYNSNTMDRTNQQQDDSQQPAIQYNYSNYNN</sequence>
<keyword evidence="2" id="KW-0812">Transmembrane</keyword>
<comment type="caution">
    <text evidence="3">The sequence shown here is derived from an EMBL/GenBank/DDBJ whole genome shotgun (WGS) entry which is preliminary data.</text>
</comment>
<keyword evidence="2" id="KW-1133">Transmembrane helix</keyword>
<dbReference type="VEuPathDB" id="AmoebaDB:NfTy_026630"/>
<evidence type="ECO:0000313" key="3">
    <source>
        <dbReference type="EMBL" id="KAF0984963.1"/>
    </source>
</evidence>
<gene>
    <name evidence="3" type="ORF">FDP41_000002</name>
</gene>
<feature type="compositionally biased region" description="Polar residues" evidence="1">
    <location>
        <begin position="1308"/>
        <end position="1336"/>
    </location>
</feature>
<feature type="compositionally biased region" description="Polar residues" evidence="1">
    <location>
        <begin position="1487"/>
        <end position="1498"/>
    </location>
</feature>
<reference evidence="3 4" key="1">
    <citation type="journal article" date="2019" name="Sci. Rep.">
        <title>Nanopore sequencing improves the draft genome of the human pathogenic amoeba Naegleria fowleri.</title>
        <authorList>
            <person name="Liechti N."/>
            <person name="Schurch N."/>
            <person name="Bruggmann R."/>
            <person name="Wittwer M."/>
        </authorList>
    </citation>
    <scope>NUCLEOTIDE SEQUENCE [LARGE SCALE GENOMIC DNA]</scope>
    <source>
        <strain evidence="3 4">ATCC 30894</strain>
    </source>
</reference>